<feature type="compositionally biased region" description="Polar residues" evidence="1">
    <location>
        <begin position="55"/>
        <end position="67"/>
    </location>
</feature>
<reference evidence="2 3" key="3">
    <citation type="journal article" date="2013" name="Rice">
        <title>Improvement of the Oryza sativa Nipponbare reference genome using next generation sequence and optical map data.</title>
        <authorList>
            <person name="Kawahara Y."/>
            <person name="de la Bastide M."/>
            <person name="Hamilton J.P."/>
            <person name="Kanamori H."/>
            <person name="McCombie W.R."/>
            <person name="Ouyang S."/>
            <person name="Schwartz D.C."/>
            <person name="Tanaka T."/>
            <person name="Wu J."/>
            <person name="Zhou S."/>
            <person name="Childs K.L."/>
            <person name="Davidson R.M."/>
            <person name="Lin H."/>
            <person name="Quesada-Ocampo L."/>
            <person name="Vaillancourt B."/>
            <person name="Sakai H."/>
            <person name="Lee S.S."/>
            <person name="Kim J."/>
            <person name="Numa H."/>
            <person name="Itoh T."/>
            <person name="Buell C.R."/>
            <person name="Matsumoto T."/>
        </authorList>
    </citation>
    <scope>NUCLEOTIDE SEQUENCE [LARGE SCALE GENOMIC DNA]</scope>
    <source>
        <strain evidence="3">cv. Nipponbare</strain>
    </source>
</reference>
<feature type="region of interest" description="Disordered" evidence="1">
    <location>
        <begin position="47"/>
        <end position="87"/>
    </location>
</feature>
<dbReference type="Gramene" id="Os03t0808950-00">
    <property type="protein sequence ID" value="Os03t0808950-00"/>
    <property type="gene ID" value="Os03g0808950"/>
</dbReference>
<protein>
    <submittedName>
        <fullName evidence="2">Os03g0808950 protein</fullName>
    </submittedName>
</protein>
<dbReference type="Proteomes" id="UP000059680">
    <property type="component" value="Chromosome 3"/>
</dbReference>
<organism evidence="2 3">
    <name type="scientific">Oryza sativa subsp. japonica</name>
    <name type="common">Rice</name>
    <dbReference type="NCBI Taxonomy" id="39947"/>
    <lineage>
        <taxon>Eukaryota</taxon>
        <taxon>Viridiplantae</taxon>
        <taxon>Streptophyta</taxon>
        <taxon>Embryophyta</taxon>
        <taxon>Tracheophyta</taxon>
        <taxon>Spermatophyta</taxon>
        <taxon>Magnoliopsida</taxon>
        <taxon>Liliopsida</taxon>
        <taxon>Poales</taxon>
        <taxon>Poaceae</taxon>
        <taxon>BOP clade</taxon>
        <taxon>Oryzoideae</taxon>
        <taxon>Oryzeae</taxon>
        <taxon>Oryzinae</taxon>
        <taxon>Oryza</taxon>
        <taxon>Oryza sativa</taxon>
    </lineage>
</organism>
<accession>A0A0P0W4M3</accession>
<dbReference type="PaxDb" id="39947-A0A0P0W4M3"/>
<evidence type="ECO:0000313" key="2">
    <source>
        <dbReference type="EMBL" id="BAS86979.1"/>
    </source>
</evidence>
<feature type="compositionally biased region" description="Basic residues" evidence="1">
    <location>
        <begin position="163"/>
        <end position="178"/>
    </location>
</feature>
<reference evidence="2 3" key="2">
    <citation type="journal article" date="2013" name="Plant Cell Physiol.">
        <title>Rice Annotation Project Database (RAP-DB): an integrative and interactive database for rice genomics.</title>
        <authorList>
            <person name="Sakai H."/>
            <person name="Lee S.S."/>
            <person name="Tanaka T."/>
            <person name="Numa H."/>
            <person name="Kim J."/>
            <person name="Kawahara Y."/>
            <person name="Wakimoto H."/>
            <person name="Yang C.C."/>
            <person name="Iwamoto M."/>
            <person name="Abe T."/>
            <person name="Yamada Y."/>
            <person name="Muto A."/>
            <person name="Inokuchi H."/>
            <person name="Ikemura T."/>
            <person name="Matsumoto T."/>
            <person name="Sasaki T."/>
            <person name="Itoh T."/>
        </authorList>
    </citation>
    <scope>NUCLEOTIDE SEQUENCE [LARGE SCALE GENOMIC DNA]</scope>
    <source>
        <strain evidence="3">cv. Nipponbare</strain>
    </source>
</reference>
<sequence>MPLHHPAISHRRHGDDETVSCASKSSTGFGQYGLPLSMQISSSSRSLPCSAARNCPSSSGSITTYTASPPPPPSRLSRSMNCVSSGTSRPDVPIRWVIHHSLNRKQHMNLKSLGAEGEDVKALGLVGGGADEGAVDEPGAGGVRQRDVVRHAGEDGPAMRHQPPLRHRYPRRHRHLPP</sequence>
<name>A0A0P0W4M3_ORYSJ</name>
<evidence type="ECO:0000256" key="1">
    <source>
        <dbReference type="SAM" id="MobiDB-lite"/>
    </source>
</evidence>
<gene>
    <name evidence="2" type="ordered locus">Os03g0808950</name>
    <name evidence="2" type="ORF">OSNPB_030808950</name>
</gene>
<dbReference type="InParanoid" id="A0A0P0W4M3"/>
<feature type="region of interest" description="Disordered" evidence="1">
    <location>
        <begin position="151"/>
        <end position="178"/>
    </location>
</feature>
<feature type="non-terminal residue" evidence="2">
    <location>
        <position position="1"/>
    </location>
</feature>
<dbReference type="EMBL" id="AP014959">
    <property type="protein sequence ID" value="BAS86979.1"/>
    <property type="molecule type" value="Genomic_DNA"/>
</dbReference>
<dbReference type="AlphaFoldDB" id="A0A0P0W4M3"/>
<evidence type="ECO:0000313" key="3">
    <source>
        <dbReference type="Proteomes" id="UP000059680"/>
    </source>
</evidence>
<proteinExistence type="predicted"/>
<feature type="region of interest" description="Disordered" evidence="1">
    <location>
        <begin position="1"/>
        <end position="24"/>
    </location>
</feature>
<reference evidence="3" key="1">
    <citation type="journal article" date="2005" name="Nature">
        <title>The map-based sequence of the rice genome.</title>
        <authorList>
            <consortium name="International rice genome sequencing project (IRGSP)"/>
            <person name="Matsumoto T."/>
            <person name="Wu J."/>
            <person name="Kanamori H."/>
            <person name="Katayose Y."/>
            <person name="Fujisawa M."/>
            <person name="Namiki N."/>
            <person name="Mizuno H."/>
            <person name="Yamamoto K."/>
            <person name="Antonio B.A."/>
            <person name="Baba T."/>
            <person name="Sakata K."/>
            <person name="Nagamura Y."/>
            <person name="Aoki H."/>
            <person name="Arikawa K."/>
            <person name="Arita K."/>
            <person name="Bito T."/>
            <person name="Chiden Y."/>
            <person name="Fujitsuka N."/>
            <person name="Fukunaka R."/>
            <person name="Hamada M."/>
            <person name="Harada C."/>
            <person name="Hayashi A."/>
            <person name="Hijishita S."/>
            <person name="Honda M."/>
            <person name="Hosokawa S."/>
            <person name="Ichikawa Y."/>
            <person name="Idonuma A."/>
            <person name="Iijima M."/>
            <person name="Ikeda M."/>
            <person name="Ikeno M."/>
            <person name="Ito K."/>
            <person name="Ito S."/>
            <person name="Ito T."/>
            <person name="Ito Y."/>
            <person name="Ito Y."/>
            <person name="Iwabuchi A."/>
            <person name="Kamiya K."/>
            <person name="Karasawa W."/>
            <person name="Kurita K."/>
            <person name="Katagiri S."/>
            <person name="Kikuta A."/>
            <person name="Kobayashi H."/>
            <person name="Kobayashi N."/>
            <person name="Machita K."/>
            <person name="Maehara T."/>
            <person name="Masukawa M."/>
            <person name="Mizubayashi T."/>
            <person name="Mukai Y."/>
            <person name="Nagasaki H."/>
            <person name="Nagata Y."/>
            <person name="Naito S."/>
            <person name="Nakashima M."/>
            <person name="Nakama Y."/>
            <person name="Nakamichi Y."/>
            <person name="Nakamura M."/>
            <person name="Meguro A."/>
            <person name="Negishi M."/>
            <person name="Ohta I."/>
            <person name="Ohta T."/>
            <person name="Okamoto M."/>
            <person name="Ono N."/>
            <person name="Saji S."/>
            <person name="Sakaguchi M."/>
            <person name="Sakai K."/>
            <person name="Shibata M."/>
            <person name="Shimokawa T."/>
            <person name="Song J."/>
            <person name="Takazaki Y."/>
            <person name="Terasawa K."/>
            <person name="Tsugane M."/>
            <person name="Tsuji K."/>
            <person name="Ueda S."/>
            <person name="Waki K."/>
            <person name="Yamagata H."/>
            <person name="Yamamoto M."/>
            <person name="Yamamoto S."/>
            <person name="Yamane H."/>
            <person name="Yoshiki S."/>
            <person name="Yoshihara R."/>
            <person name="Yukawa K."/>
            <person name="Zhong H."/>
            <person name="Yano M."/>
            <person name="Yuan Q."/>
            <person name="Ouyang S."/>
            <person name="Liu J."/>
            <person name="Jones K.M."/>
            <person name="Gansberger K."/>
            <person name="Moffat K."/>
            <person name="Hill J."/>
            <person name="Bera J."/>
            <person name="Fadrosh D."/>
            <person name="Jin S."/>
            <person name="Johri S."/>
            <person name="Kim M."/>
            <person name="Overton L."/>
            <person name="Reardon M."/>
            <person name="Tsitrin T."/>
            <person name="Vuong H."/>
            <person name="Weaver B."/>
            <person name="Ciecko A."/>
            <person name="Tallon L."/>
            <person name="Jackson J."/>
            <person name="Pai G."/>
            <person name="Aken S.V."/>
            <person name="Utterback T."/>
            <person name="Reidmuller S."/>
            <person name="Feldblyum T."/>
            <person name="Hsiao J."/>
            <person name="Zismann V."/>
            <person name="Iobst S."/>
            <person name="de Vazeille A.R."/>
            <person name="Buell C.R."/>
            <person name="Ying K."/>
            <person name="Li Y."/>
            <person name="Lu T."/>
            <person name="Huang Y."/>
            <person name="Zhao Q."/>
            <person name="Feng Q."/>
            <person name="Zhang L."/>
            <person name="Zhu J."/>
            <person name="Weng Q."/>
            <person name="Mu J."/>
            <person name="Lu Y."/>
            <person name="Fan D."/>
            <person name="Liu Y."/>
            <person name="Guan J."/>
            <person name="Zhang Y."/>
            <person name="Yu S."/>
            <person name="Liu X."/>
            <person name="Zhang Y."/>
            <person name="Hong G."/>
            <person name="Han B."/>
            <person name="Choisne N."/>
            <person name="Demange N."/>
            <person name="Orjeda G."/>
            <person name="Samain S."/>
            <person name="Cattolico L."/>
            <person name="Pelletier E."/>
            <person name="Couloux A."/>
            <person name="Segurens B."/>
            <person name="Wincker P."/>
            <person name="D'Hont A."/>
            <person name="Scarpelli C."/>
            <person name="Weissenbach J."/>
            <person name="Salanoubat M."/>
            <person name="Quetier F."/>
            <person name="Yu Y."/>
            <person name="Kim H.R."/>
            <person name="Rambo T."/>
            <person name="Currie J."/>
            <person name="Collura K."/>
            <person name="Luo M."/>
            <person name="Yang T."/>
            <person name="Ammiraju J.S.S."/>
            <person name="Engler F."/>
            <person name="Soderlund C."/>
            <person name="Wing R.A."/>
            <person name="Palmer L.E."/>
            <person name="de la Bastide M."/>
            <person name="Spiegel L."/>
            <person name="Nascimento L."/>
            <person name="Zutavern T."/>
            <person name="O'Shaughnessy A."/>
            <person name="Dike S."/>
            <person name="Dedhia N."/>
            <person name="Preston R."/>
            <person name="Balija V."/>
            <person name="McCombie W.R."/>
            <person name="Chow T."/>
            <person name="Chen H."/>
            <person name="Chung M."/>
            <person name="Chen C."/>
            <person name="Shaw J."/>
            <person name="Wu H."/>
            <person name="Hsiao K."/>
            <person name="Chao Y."/>
            <person name="Chu M."/>
            <person name="Cheng C."/>
            <person name="Hour A."/>
            <person name="Lee P."/>
            <person name="Lin S."/>
            <person name="Lin Y."/>
            <person name="Liou J."/>
            <person name="Liu S."/>
            <person name="Hsing Y."/>
            <person name="Raghuvanshi S."/>
            <person name="Mohanty A."/>
            <person name="Bharti A.K."/>
            <person name="Gaur A."/>
            <person name="Gupta V."/>
            <person name="Kumar D."/>
            <person name="Ravi V."/>
            <person name="Vij S."/>
            <person name="Kapur A."/>
            <person name="Khurana P."/>
            <person name="Khurana P."/>
            <person name="Khurana J.P."/>
            <person name="Tyagi A.K."/>
            <person name="Gaikwad K."/>
            <person name="Singh A."/>
            <person name="Dalal V."/>
            <person name="Srivastava S."/>
            <person name="Dixit A."/>
            <person name="Pal A.K."/>
            <person name="Ghazi I.A."/>
            <person name="Yadav M."/>
            <person name="Pandit A."/>
            <person name="Bhargava A."/>
            <person name="Sureshbabu K."/>
            <person name="Batra K."/>
            <person name="Sharma T.R."/>
            <person name="Mohapatra T."/>
            <person name="Singh N.K."/>
            <person name="Messing J."/>
            <person name="Nelson A.B."/>
            <person name="Fuks G."/>
            <person name="Kavchok S."/>
            <person name="Keizer G."/>
            <person name="Linton E."/>
            <person name="Llaca V."/>
            <person name="Song R."/>
            <person name="Tanyolac B."/>
            <person name="Young S."/>
            <person name="Ho-Il K."/>
            <person name="Hahn J.H."/>
            <person name="Sangsakoo G."/>
            <person name="Vanavichit A."/>
            <person name="de Mattos Luiz.A.T."/>
            <person name="Zimmer P.D."/>
            <person name="Malone G."/>
            <person name="Dellagostin O."/>
            <person name="de Oliveira A.C."/>
            <person name="Bevan M."/>
            <person name="Bancroft I."/>
            <person name="Minx P."/>
            <person name="Cordum H."/>
            <person name="Wilson R."/>
            <person name="Cheng Z."/>
            <person name="Jin W."/>
            <person name="Jiang J."/>
            <person name="Leong S.A."/>
            <person name="Iwama H."/>
            <person name="Gojobori T."/>
            <person name="Itoh T."/>
            <person name="Niimura Y."/>
            <person name="Fujii Y."/>
            <person name="Habara T."/>
            <person name="Sakai H."/>
            <person name="Sato Y."/>
            <person name="Wilson G."/>
            <person name="Kumar K."/>
            <person name="McCouch S."/>
            <person name="Juretic N."/>
            <person name="Hoen D."/>
            <person name="Wright S."/>
            <person name="Bruskiewich R."/>
            <person name="Bureau T."/>
            <person name="Miyao A."/>
            <person name="Hirochika H."/>
            <person name="Nishikawa T."/>
            <person name="Kadowaki K."/>
            <person name="Sugiura M."/>
            <person name="Burr B."/>
            <person name="Sasaki T."/>
        </authorList>
    </citation>
    <scope>NUCLEOTIDE SEQUENCE [LARGE SCALE GENOMIC DNA]</scope>
    <source>
        <strain evidence="3">cv. Nipponbare</strain>
    </source>
</reference>
<keyword evidence="3" id="KW-1185">Reference proteome</keyword>